<sequence>MRGNAQGLTKRQLLPAATVTRSRELRRNAGEPERRLWRALREALPGMKFRRQVPMGPYHADFCSHAVRLIVELDGDDHAMKPERDTARTRFLEHEGYDVIRFANADMMSNLDGVVAAIGARIAHKQKGRP</sequence>
<dbReference type="Gene3D" id="3.40.960.10">
    <property type="entry name" value="VSR Endonuclease"/>
    <property type="match status" value="1"/>
</dbReference>
<dbReference type="PANTHER" id="PTHR38590:SF1">
    <property type="entry name" value="BLL0828 PROTEIN"/>
    <property type="match status" value="1"/>
</dbReference>
<dbReference type="EMBL" id="BBJS01000017">
    <property type="protein sequence ID" value="GAN13308.1"/>
    <property type="molecule type" value="Genomic_DNA"/>
</dbReference>
<organism evidence="3 4">
    <name type="scientific">Sphingomonas paucimobilis NBRC 13935</name>
    <dbReference type="NCBI Taxonomy" id="1219050"/>
    <lineage>
        <taxon>Bacteria</taxon>
        <taxon>Pseudomonadati</taxon>
        <taxon>Pseudomonadota</taxon>
        <taxon>Alphaproteobacteria</taxon>
        <taxon>Sphingomonadales</taxon>
        <taxon>Sphingomonadaceae</taxon>
        <taxon>Sphingomonas</taxon>
    </lineage>
</organism>
<feature type="domain" description="DUF559" evidence="2">
    <location>
        <begin position="20"/>
        <end position="121"/>
    </location>
</feature>
<comment type="caution">
    <text evidence="3">The sequence shown here is derived from an EMBL/GenBank/DDBJ whole genome shotgun (WGS) entry which is preliminary data.</text>
</comment>
<keyword evidence="4" id="KW-1185">Reference proteome</keyword>
<dbReference type="InterPro" id="IPR007569">
    <property type="entry name" value="DUF559"/>
</dbReference>
<dbReference type="AlphaFoldDB" id="A0A0C9NF10"/>
<evidence type="ECO:0000256" key="1">
    <source>
        <dbReference type="SAM" id="MobiDB-lite"/>
    </source>
</evidence>
<dbReference type="InterPro" id="IPR011335">
    <property type="entry name" value="Restrct_endonuc-II-like"/>
</dbReference>
<feature type="compositionally biased region" description="Basic and acidic residues" evidence="1">
    <location>
        <begin position="21"/>
        <end position="31"/>
    </location>
</feature>
<gene>
    <name evidence="3" type="ORF">SP6_17_00250</name>
</gene>
<dbReference type="SUPFAM" id="SSF52980">
    <property type="entry name" value="Restriction endonuclease-like"/>
    <property type="match status" value="1"/>
</dbReference>
<proteinExistence type="predicted"/>
<evidence type="ECO:0000313" key="4">
    <source>
        <dbReference type="Proteomes" id="UP000032025"/>
    </source>
</evidence>
<name>A0A0C9NF10_SPHPI</name>
<evidence type="ECO:0000313" key="3">
    <source>
        <dbReference type="EMBL" id="GAN13308.1"/>
    </source>
</evidence>
<reference evidence="3 4" key="1">
    <citation type="submission" date="2014-08" db="EMBL/GenBank/DDBJ databases">
        <title>Whole genome shotgun sequence of Sphingomonas paucimobilis NBRC 13935.</title>
        <authorList>
            <person name="Hosoyama A."/>
            <person name="Hashimoto M."/>
            <person name="Hosoyama Y."/>
            <person name="Noguchi M."/>
            <person name="Uohara A."/>
            <person name="Ohji S."/>
            <person name="Katano-Makiyama Y."/>
            <person name="Ichikawa N."/>
            <person name="Kimura A."/>
            <person name="Yamazoe A."/>
            <person name="Fujita N."/>
        </authorList>
    </citation>
    <scope>NUCLEOTIDE SEQUENCE [LARGE SCALE GENOMIC DNA]</scope>
    <source>
        <strain evidence="3 4">NBRC 13935</strain>
    </source>
</reference>
<evidence type="ECO:0000259" key="2">
    <source>
        <dbReference type="Pfam" id="PF04480"/>
    </source>
</evidence>
<accession>A0A0C9NF10</accession>
<feature type="region of interest" description="Disordered" evidence="1">
    <location>
        <begin position="1"/>
        <end position="31"/>
    </location>
</feature>
<dbReference type="Pfam" id="PF04480">
    <property type="entry name" value="DUF559"/>
    <property type="match status" value="1"/>
</dbReference>
<dbReference type="Proteomes" id="UP000032025">
    <property type="component" value="Unassembled WGS sequence"/>
</dbReference>
<protein>
    <submittedName>
        <fullName evidence="3">DNA, contig: SP617</fullName>
    </submittedName>
</protein>
<dbReference type="CDD" id="cd01038">
    <property type="entry name" value="Endonuclease_DUF559"/>
    <property type="match status" value="1"/>
</dbReference>
<dbReference type="PANTHER" id="PTHR38590">
    <property type="entry name" value="BLL0828 PROTEIN"/>
    <property type="match status" value="1"/>
</dbReference>
<dbReference type="InterPro" id="IPR047216">
    <property type="entry name" value="Endonuclease_DUF559_bact"/>
</dbReference>